<protein>
    <submittedName>
        <fullName evidence="2">Uncharacterized protein</fullName>
    </submittedName>
</protein>
<evidence type="ECO:0000313" key="3">
    <source>
        <dbReference type="Proteomes" id="UP000281955"/>
    </source>
</evidence>
<feature type="transmembrane region" description="Helical" evidence="1">
    <location>
        <begin position="45"/>
        <end position="65"/>
    </location>
</feature>
<dbReference type="InParanoid" id="A0A420XKC5"/>
<dbReference type="AlphaFoldDB" id="A0A420XKC5"/>
<evidence type="ECO:0000313" key="2">
    <source>
        <dbReference type="EMBL" id="RKS68591.1"/>
    </source>
</evidence>
<gene>
    <name evidence="2" type="ORF">CLV35_3720</name>
</gene>
<comment type="caution">
    <text evidence="2">The sequence shown here is derived from an EMBL/GenBank/DDBJ whole genome shotgun (WGS) entry which is preliminary data.</text>
</comment>
<keyword evidence="1" id="KW-1133">Transmembrane helix</keyword>
<sequence length="66" mass="7108">MDGSRLTFGLVLFAIGAVVLAVDLARLRQRSPAERDADPRGQRTVLRRIATPLLAVGLGWVVVALL</sequence>
<dbReference type="Proteomes" id="UP000281955">
    <property type="component" value="Unassembled WGS sequence"/>
</dbReference>
<proteinExistence type="predicted"/>
<dbReference type="EMBL" id="RBWV01000016">
    <property type="protein sequence ID" value="RKS68591.1"/>
    <property type="molecule type" value="Genomic_DNA"/>
</dbReference>
<accession>A0A420XKC5</accession>
<reference evidence="2 3" key="1">
    <citation type="submission" date="2018-10" db="EMBL/GenBank/DDBJ databases">
        <title>Genomic Encyclopedia of Archaeal and Bacterial Type Strains, Phase II (KMG-II): from individual species to whole genera.</title>
        <authorList>
            <person name="Goeker M."/>
        </authorList>
    </citation>
    <scope>NUCLEOTIDE SEQUENCE [LARGE SCALE GENOMIC DNA]</scope>
    <source>
        <strain evidence="2 3">RP-AC37</strain>
    </source>
</reference>
<dbReference type="RefSeq" id="WP_121194955.1">
    <property type="nucleotide sequence ID" value="NZ_RBWV01000016.1"/>
</dbReference>
<organism evidence="2 3">
    <name type="scientific">Motilibacter peucedani</name>
    <dbReference type="NCBI Taxonomy" id="598650"/>
    <lineage>
        <taxon>Bacteria</taxon>
        <taxon>Bacillati</taxon>
        <taxon>Actinomycetota</taxon>
        <taxon>Actinomycetes</taxon>
        <taxon>Motilibacterales</taxon>
        <taxon>Motilibacteraceae</taxon>
        <taxon>Motilibacter</taxon>
    </lineage>
</organism>
<keyword evidence="1" id="KW-0812">Transmembrane</keyword>
<evidence type="ECO:0000256" key="1">
    <source>
        <dbReference type="SAM" id="Phobius"/>
    </source>
</evidence>
<keyword evidence="1" id="KW-0472">Membrane</keyword>
<feature type="transmembrane region" description="Helical" evidence="1">
    <location>
        <begin position="6"/>
        <end position="25"/>
    </location>
</feature>
<name>A0A420XKC5_9ACTN</name>
<keyword evidence="3" id="KW-1185">Reference proteome</keyword>